<keyword evidence="2" id="KW-1185">Reference proteome</keyword>
<evidence type="ECO:0000313" key="1">
    <source>
        <dbReference type="EMBL" id="CAI9727810.1"/>
    </source>
</evidence>
<accession>A0AA36B4K3</accession>
<dbReference type="EMBL" id="OX597822">
    <property type="protein sequence ID" value="CAI9727810.1"/>
    <property type="molecule type" value="Genomic_DNA"/>
</dbReference>
<proteinExistence type="predicted"/>
<organism evidence="1 2">
    <name type="scientific">Octopus vulgaris</name>
    <name type="common">Common octopus</name>
    <dbReference type="NCBI Taxonomy" id="6645"/>
    <lineage>
        <taxon>Eukaryota</taxon>
        <taxon>Metazoa</taxon>
        <taxon>Spiralia</taxon>
        <taxon>Lophotrochozoa</taxon>
        <taxon>Mollusca</taxon>
        <taxon>Cephalopoda</taxon>
        <taxon>Coleoidea</taxon>
        <taxon>Octopodiformes</taxon>
        <taxon>Octopoda</taxon>
        <taxon>Incirrata</taxon>
        <taxon>Octopodidae</taxon>
        <taxon>Octopus</taxon>
    </lineage>
</organism>
<protein>
    <submittedName>
        <fullName evidence="1">Uncharacterized protein</fullName>
    </submittedName>
</protein>
<dbReference type="Proteomes" id="UP001162480">
    <property type="component" value="Chromosome 9"/>
</dbReference>
<reference evidence="1" key="1">
    <citation type="submission" date="2023-08" db="EMBL/GenBank/DDBJ databases">
        <authorList>
            <person name="Alioto T."/>
            <person name="Alioto T."/>
            <person name="Gomez Garrido J."/>
        </authorList>
    </citation>
    <scope>NUCLEOTIDE SEQUENCE</scope>
</reference>
<dbReference type="AlphaFoldDB" id="A0AA36B4K3"/>
<sequence>MSYIRSAFTVEQVDHIDEVDEADIQERLRHSVILVDESRRPYQLLIFQSGNCTVTFDLEVRYRNEQAIRCVNKRYEALLIKSSNISDCGFGIIGNYEEQIY</sequence>
<evidence type="ECO:0000313" key="2">
    <source>
        <dbReference type="Proteomes" id="UP001162480"/>
    </source>
</evidence>
<gene>
    <name evidence="1" type="ORF">OCTVUL_1B022638</name>
</gene>
<name>A0AA36B4K3_OCTVU</name>